<gene>
    <name evidence="1" type="ORF">CLV52_0280</name>
</gene>
<dbReference type="AlphaFoldDB" id="A0A4R7FQ04"/>
<evidence type="ECO:0000313" key="1">
    <source>
        <dbReference type="EMBL" id="TDS79738.1"/>
    </source>
</evidence>
<name>A0A4R7FQ04_9MICO</name>
<dbReference type="Proteomes" id="UP000295344">
    <property type="component" value="Unassembled WGS sequence"/>
</dbReference>
<protein>
    <submittedName>
        <fullName evidence="1">Uncharacterized protein</fullName>
    </submittedName>
</protein>
<keyword evidence="2" id="KW-1185">Reference proteome</keyword>
<organism evidence="1 2">
    <name type="scientific">Amnibacterium kyonggiense</name>
    <dbReference type="NCBI Taxonomy" id="595671"/>
    <lineage>
        <taxon>Bacteria</taxon>
        <taxon>Bacillati</taxon>
        <taxon>Actinomycetota</taxon>
        <taxon>Actinomycetes</taxon>
        <taxon>Micrococcales</taxon>
        <taxon>Microbacteriaceae</taxon>
        <taxon>Amnibacterium</taxon>
    </lineage>
</organism>
<evidence type="ECO:0000313" key="2">
    <source>
        <dbReference type="Proteomes" id="UP000295344"/>
    </source>
</evidence>
<sequence length="265" mass="28652">MLAADVAGLTPEEKHVVAARALVAVSSRPLVLSHWTAAVVEGTDVLRTALGRLHVTFREPGARGLEKVVGHVLALDDEEIVERNGLLVTAIGRTVLDIAAGGTFMDGVVAADSALRNGLRPEELEAAIDLAGPRRAASRISRVMEFADGRSGSAGESVSRVTMDAMGIHPVLQRKHFDRDGFIGKSDFFFPEVKAVGEFDGRVKFFDPRYAPGGAAAVLWAEKVREDRMRAVNDGFVRWGWLEANDAHRLAPVLRAVGLRIPARF</sequence>
<reference evidence="1 2" key="1">
    <citation type="submission" date="2019-03" db="EMBL/GenBank/DDBJ databases">
        <title>Genomic Encyclopedia of Archaeal and Bacterial Type Strains, Phase II (KMG-II): from individual species to whole genera.</title>
        <authorList>
            <person name="Goeker M."/>
        </authorList>
    </citation>
    <scope>NUCLEOTIDE SEQUENCE [LARGE SCALE GENOMIC DNA]</scope>
    <source>
        <strain evidence="1 2">DSM 24782</strain>
    </source>
</reference>
<dbReference type="EMBL" id="SOAM01000001">
    <property type="protein sequence ID" value="TDS79738.1"/>
    <property type="molecule type" value="Genomic_DNA"/>
</dbReference>
<comment type="caution">
    <text evidence="1">The sequence shown here is derived from an EMBL/GenBank/DDBJ whole genome shotgun (WGS) entry which is preliminary data.</text>
</comment>
<proteinExistence type="predicted"/>
<accession>A0A4R7FQ04</accession>